<dbReference type="EMBL" id="BAER01000017">
    <property type="protein sequence ID" value="GAC31441.1"/>
    <property type="molecule type" value="Genomic_DNA"/>
</dbReference>
<reference evidence="2" key="1">
    <citation type="journal article" date="2014" name="Environ. Microbiol.">
        <title>Comparative genomics of the marine bacterial genus Glaciecola reveals the high degree of genomic diversity and genomic characteristic for cold adaptation.</title>
        <authorList>
            <person name="Qin Q.L."/>
            <person name="Xie B.B."/>
            <person name="Yu Y."/>
            <person name="Shu Y.L."/>
            <person name="Rong J.C."/>
            <person name="Zhang Y.J."/>
            <person name="Zhao D.L."/>
            <person name="Chen X.L."/>
            <person name="Zhang X.Y."/>
            <person name="Chen B."/>
            <person name="Zhou B.C."/>
            <person name="Zhang Y.Z."/>
        </authorList>
    </citation>
    <scope>NUCLEOTIDE SEQUENCE [LARGE SCALE GENOMIC DNA]</scope>
    <source>
        <strain evidence="2">LMG 21857</strain>
    </source>
</reference>
<keyword evidence="2" id="KW-1185">Reference proteome</keyword>
<proteinExistence type="predicted"/>
<evidence type="ECO:0000313" key="2">
    <source>
        <dbReference type="Proteomes" id="UP000006322"/>
    </source>
</evidence>
<dbReference type="STRING" id="1129793.GPLA_0524"/>
<dbReference type="Proteomes" id="UP000006322">
    <property type="component" value="Unassembled WGS sequence"/>
</dbReference>
<comment type="caution">
    <text evidence="1">The sequence shown here is derived from an EMBL/GenBank/DDBJ whole genome shotgun (WGS) entry which is preliminary data.</text>
</comment>
<sequence length="38" mass="4375">MAIGMEIVRLNLADIIHQPLLAKQLYLLYTGIHKVAWK</sequence>
<protein>
    <submittedName>
        <fullName evidence="1">Uncharacterized protein</fullName>
    </submittedName>
</protein>
<accession>K6Z5G7</accession>
<gene>
    <name evidence="1" type="ORF">GPLA_0524</name>
</gene>
<name>K6Z5G7_9ALTE</name>
<evidence type="ECO:0000313" key="1">
    <source>
        <dbReference type="EMBL" id="GAC31441.1"/>
    </source>
</evidence>
<organism evidence="1 2">
    <name type="scientific">Paraglaciecola polaris LMG 21857</name>
    <dbReference type="NCBI Taxonomy" id="1129793"/>
    <lineage>
        <taxon>Bacteria</taxon>
        <taxon>Pseudomonadati</taxon>
        <taxon>Pseudomonadota</taxon>
        <taxon>Gammaproteobacteria</taxon>
        <taxon>Alteromonadales</taxon>
        <taxon>Alteromonadaceae</taxon>
        <taxon>Paraglaciecola</taxon>
    </lineage>
</organism>
<dbReference type="AlphaFoldDB" id="K6Z5G7"/>